<dbReference type="InterPro" id="IPR019639">
    <property type="entry name" value="DUF2505"/>
</dbReference>
<accession>A0ABR9ZHA3</accession>
<reference evidence="1 2" key="1">
    <citation type="submission" date="2020-10" db="EMBL/GenBank/DDBJ databases">
        <title>Novel species in genus Corynebacterium.</title>
        <authorList>
            <person name="Zhang G."/>
        </authorList>
    </citation>
    <scope>NUCLEOTIDE SEQUENCE [LARGE SCALE GENOMIC DNA]</scope>
    <source>
        <strain evidence="1 2">DSM 45110</strain>
    </source>
</reference>
<comment type="caution">
    <text evidence="1">The sequence shown here is derived from an EMBL/GenBank/DDBJ whole genome shotgun (WGS) entry which is preliminary data.</text>
</comment>
<proteinExistence type="predicted"/>
<organism evidence="1 2">
    <name type="scientific">Corynebacterium suicordis DSM 45110</name>
    <dbReference type="NCBI Taxonomy" id="1121369"/>
    <lineage>
        <taxon>Bacteria</taxon>
        <taxon>Bacillati</taxon>
        <taxon>Actinomycetota</taxon>
        <taxon>Actinomycetes</taxon>
        <taxon>Mycobacteriales</taxon>
        <taxon>Corynebacteriaceae</taxon>
        <taxon>Corynebacterium</taxon>
    </lineage>
</organism>
<dbReference type="RefSeq" id="WP_194555653.1">
    <property type="nucleotide sequence ID" value="NZ_JADKMY010000001.1"/>
</dbReference>
<dbReference type="Proteomes" id="UP000635902">
    <property type="component" value="Unassembled WGS sequence"/>
</dbReference>
<gene>
    <name evidence="1" type="ORF">IRY30_01575</name>
</gene>
<evidence type="ECO:0000313" key="2">
    <source>
        <dbReference type="Proteomes" id="UP000635902"/>
    </source>
</evidence>
<evidence type="ECO:0000313" key="1">
    <source>
        <dbReference type="EMBL" id="MBF4552772.1"/>
    </source>
</evidence>
<sequence>MTTHTENTATINYPIEKVYEALSSQEYWEYEAQTINDEPGTVESFTKEPVNVVLFELLPKSALPEAVRGMVSQDLKLKRVVEFGPVADNISTGNVNAEVKGAPVKFAADAKLTGKGDTTDLFADISVEVAIPMMGAVLEPKVASFVEDFLTREATLIEKFISDNLQ</sequence>
<protein>
    <submittedName>
        <fullName evidence="1">DUF2505 domain-containing protein</fullName>
    </submittedName>
</protein>
<keyword evidence="2" id="KW-1185">Reference proteome</keyword>
<dbReference type="Pfam" id="PF10698">
    <property type="entry name" value="DUF2505"/>
    <property type="match status" value="1"/>
</dbReference>
<dbReference type="EMBL" id="JADKMY010000001">
    <property type="protein sequence ID" value="MBF4552772.1"/>
    <property type="molecule type" value="Genomic_DNA"/>
</dbReference>
<name>A0ABR9ZHA3_9CORY</name>